<dbReference type="Pfam" id="PF07596">
    <property type="entry name" value="SBP_bac_10"/>
    <property type="match status" value="1"/>
</dbReference>
<dbReference type="PANTHER" id="PTHR30093">
    <property type="entry name" value="GENERAL SECRETION PATHWAY PROTEIN G"/>
    <property type="match status" value="1"/>
</dbReference>
<dbReference type="EMBL" id="JARRAG010000006">
    <property type="protein sequence ID" value="MDG3008431.1"/>
    <property type="molecule type" value="Genomic_DNA"/>
</dbReference>
<dbReference type="InterPro" id="IPR045584">
    <property type="entry name" value="Pilin-like"/>
</dbReference>
<protein>
    <submittedName>
        <fullName evidence="2">DUF1559 domain-containing protein</fullName>
    </submittedName>
</protein>
<evidence type="ECO:0000313" key="3">
    <source>
        <dbReference type="Proteomes" id="UP001216907"/>
    </source>
</evidence>
<name>A0ABT6FLI4_9BACT</name>
<proteinExistence type="predicted"/>
<dbReference type="RefSeq" id="WP_277864749.1">
    <property type="nucleotide sequence ID" value="NZ_JARRAG010000006.1"/>
</dbReference>
<organism evidence="2 3">
    <name type="scientific">Paludisphaera mucosa</name>
    <dbReference type="NCBI Taxonomy" id="3030827"/>
    <lineage>
        <taxon>Bacteria</taxon>
        <taxon>Pseudomonadati</taxon>
        <taxon>Planctomycetota</taxon>
        <taxon>Planctomycetia</taxon>
        <taxon>Isosphaerales</taxon>
        <taxon>Isosphaeraceae</taxon>
        <taxon>Paludisphaera</taxon>
    </lineage>
</organism>
<evidence type="ECO:0000313" key="2">
    <source>
        <dbReference type="EMBL" id="MDG3008431.1"/>
    </source>
</evidence>
<dbReference type="NCBIfam" id="TIGR02532">
    <property type="entry name" value="IV_pilin_GFxxxE"/>
    <property type="match status" value="1"/>
</dbReference>
<keyword evidence="3" id="KW-1185">Reference proteome</keyword>
<evidence type="ECO:0000259" key="1">
    <source>
        <dbReference type="Pfam" id="PF07596"/>
    </source>
</evidence>
<comment type="caution">
    <text evidence="2">The sequence shown here is derived from an EMBL/GenBank/DDBJ whole genome shotgun (WGS) entry which is preliminary data.</text>
</comment>
<dbReference type="PROSITE" id="PS00409">
    <property type="entry name" value="PROKAR_NTER_METHYL"/>
    <property type="match status" value="1"/>
</dbReference>
<dbReference type="InterPro" id="IPR011453">
    <property type="entry name" value="DUF1559"/>
</dbReference>
<reference evidence="2 3" key="1">
    <citation type="submission" date="2023-03" db="EMBL/GenBank/DDBJ databases">
        <title>Paludisphaera mucosa sp. nov. a novel planctomycete from northern fen.</title>
        <authorList>
            <person name="Ivanova A."/>
        </authorList>
    </citation>
    <scope>NUCLEOTIDE SEQUENCE [LARGE SCALE GENOMIC DNA]</scope>
    <source>
        <strain evidence="2 3">Pla2</strain>
    </source>
</reference>
<dbReference type="Proteomes" id="UP001216907">
    <property type="component" value="Unassembled WGS sequence"/>
</dbReference>
<accession>A0ABT6FLI4</accession>
<gene>
    <name evidence="2" type="ORF">PZE19_32095</name>
</gene>
<feature type="domain" description="DUF1559" evidence="1">
    <location>
        <begin position="35"/>
        <end position="303"/>
    </location>
</feature>
<dbReference type="SUPFAM" id="SSF54523">
    <property type="entry name" value="Pili subunits"/>
    <property type="match status" value="1"/>
</dbReference>
<dbReference type="InterPro" id="IPR012902">
    <property type="entry name" value="N_methyl_site"/>
</dbReference>
<sequence length="322" mass="33732">MTRSKSVRRGFTLIELLAAILIVAVLLALLLPAVQASREAARRIQCVDNLKQIGTALNSYATFTGGLPPGRCWNGYSFYAPLLPHLDQAALYDSLNMSVHVSIAHDYPAGTPADAHRTASLARLGVLACPSDRRASWNSGTTNYAGNLGHGRRGTPGFARGVFFDEWSPQSSVTRLAEIADGASNTVAVSEWVLGAGLGAAADFRGNIYDVSGASDFDGFVAACDSSVGVRPVLPNGKRCYWLQTGLASTLYNHNQGVGMPSCDDGTRSASDGSWTAASRHPGGAAALAVDGHVAFVGESTAREIWRALGTRAGGEVVPPAE</sequence>
<dbReference type="PANTHER" id="PTHR30093:SF2">
    <property type="entry name" value="TYPE II SECRETION SYSTEM PROTEIN H"/>
    <property type="match status" value="1"/>
</dbReference>
<dbReference type="Gene3D" id="3.30.700.10">
    <property type="entry name" value="Glycoprotein, Type 4 Pilin"/>
    <property type="match status" value="1"/>
</dbReference>
<dbReference type="Pfam" id="PF07963">
    <property type="entry name" value="N_methyl"/>
    <property type="match status" value="1"/>
</dbReference>